<reference evidence="2 3" key="1">
    <citation type="submission" date="2020-02" db="EMBL/GenBank/DDBJ databases">
        <title>Draft genome sequence of Limisphaera ngatamarikiensis NGM72.4T, a thermophilic Verrucomicrobia grouped in subdivision 3.</title>
        <authorList>
            <person name="Carere C.R."/>
            <person name="Steen J."/>
            <person name="Hugenholtz P."/>
            <person name="Stott M.B."/>
        </authorList>
    </citation>
    <scope>NUCLEOTIDE SEQUENCE [LARGE SCALE GENOMIC DNA]</scope>
    <source>
        <strain evidence="2 3">NGM72.4</strain>
    </source>
</reference>
<feature type="transmembrane region" description="Helical" evidence="1">
    <location>
        <begin position="205"/>
        <end position="224"/>
    </location>
</feature>
<comment type="caution">
    <text evidence="2">The sequence shown here is derived from an EMBL/GenBank/DDBJ whole genome shotgun (WGS) entry which is preliminary data.</text>
</comment>
<keyword evidence="3" id="KW-1185">Reference proteome</keyword>
<protein>
    <submittedName>
        <fullName evidence="2">Uncharacterized protein</fullName>
    </submittedName>
</protein>
<evidence type="ECO:0000313" key="2">
    <source>
        <dbReference type="EMBL" id="NGO40551.1"/>
    </source>
</evidence>
<name>A0A6M1RYH0_9BACT</name>
<accession>A0A6M1RYH0</accession>
<dbReference type="AlphaFoldDB" id="A0A6M1RYH0"/>
<keyword evidence="1" id="KW-0812">Transmembrane</keyword>
<keyword evidence="1" id="KW-0472">Membrane</keyword>
<keyword evidence="1" id="KW-1133">Transmembrane helix</keyword>
<proteinExistence type="predicted"/>
<evidence type="ECO:0000256" key="1">
    <source>
        <dbReference type="SAM" id="Phobius"/>
    </source>
</evidence>
<gene>
    <name evidence="2" type="ORF">G4L39_14275</name>
</gene>
<sequence>MLLALVLATASVAGWALAWSASRVLTPVVRVCLDAWEHPLRCEGGRWAFPDARPHLVAETRDLAIVVDPEHSGGLRSPAMFQIQWGRQSLRVYGPLGWREWSFPADWTFELDPQVMRARWEAWRPFVWLTLGVGTALGLMGIWFACACVYGLGLAVMAVCLGRRGSAGLIFRCGWAVQLPGAWLMTVAVAGYGQGWLDLADLVVAWVWHWVVTVLLVLVTPLGLPRRAGKRGEENPFLA</sequence>
<feature type="transmembrane region" description="Helical" evidence="1">
    <location>
        <begin position="169"/>
        <end position="193"/>
    </location>
</feature>
<feature type="transmembrane region" description="Helical" evidence="1">
    <location>
        <begin position="126"/>
        <end position="157"/>
    </location>
</feature>
<evidence type="ECO:0000313" key="3">
    <source>
        <dbReference type="Proteomes" id="UP000477311"/>
    </source>
</evidence>
<organism evidence="2 3">
    <name type="scientific">Limisphaera ngatamarikiensis</name>
    <dbReference type="NCBI Taxonomy" id="1324935"/>
    <lineage>
        <taxon>Bacteria</taxon>
        <taxon>Pseudomonadati</taxon>
        <taxon>Verrucomicrobiota</taxon>
        <taxon>Verrucomicrobiia</taxon>
        <taxon>Limisphaerales</taxon>
        <taxon>Limisphaeraceae</taxon>
        <taxon>Limisphaera</taxon>
    </lineage>
</organism>
<dbReference type="EMBL" id="JAAKYA010000096">
    <property type="protein sequence ID" value="NGO40551.1"/>
    <property type="molecule type" value="Genomic_DNA"/>
</dbReference>
<dbReference type="Proteomes" id="UP000477311">
    <property type="component" value="Unassembled WGS sequence"/>
</dbReference>